<protein>
    <submittedName>
        <fullName evidence="1">Uncharacterized protein</fullName>
    </submittedName>
</protein>
<name>A0ABW9NUF9_9ACTN</name>
<gene>
    <name evidence="1" type="ORF">FFZ77_15340</name>
</gene>
<sequence>MPKEQTITRIIRTFRDQEEAQNVLKDAIEEKRRSNLSQALNAAYDGKGKFSCQLTIDGKKVDVWHASAGVKGVSSVTLFYFPKDLTAAQFHLIALAEHAGGTTYKIDPDFGQDDFPYKKRKTVGVDGQGER</sequence>
<organism evidence="1 2">
    <name type="scientific">Streptomyces katsurahamanus</name>
    <dbReference type="NCBI Taxonomy" id="2577098"/>
    <lineage>
        <taxon>Bacteria</taxon>
        <taxon>Bacillati</taxon>
        <taxon>Actinomycetota</taxon>
        <taxon>Actinomycetes</taxon>
        <taxon>Kitasatosporales</taxon>
        <taxon>Streptomycetaceae</taxon>
        <taxon>Streptomyces</taxon>
    </lineage>
</organism>
<dbReference type="EMBL" id="VDEQ01000154">
    <property type="protein sequence ID" value="MQS36946.1"/>
    <property type="molecule type" value="Genomic_DNA"/>
</dbReference>
<dbReference type="RefSeq" id="WP_153483769.1">
    <property type="nucleotide sequence ID" value="NZ_VDEQ01000154.1"/>
</dbReference>
<comment type="caution">
    <text evidence="1">The sequence shown here is derived from an EMBL/GenBank/DDBJ whole genome shotgun (WGS) entry which is preliminary data.</text>
</comment>
<accession>A0ABW9NUF9</accession>
<proteinExistence type="predicted"/>
<dbReference type="Proteomes" id="UP000460558">
    <property type="component" value="Unassembled WGS sequence"/>
</dbReference>
<evidence type="ECO:0000313" key="2">
    <source>
        <dbReference type="Proteomes" id="UP000460558"/>
    </source>
</evidence>
<keyword evidence="2" id="KW-1185">Reference proteome</keyword>
<reference evidence="1 2" key="1">
    <citation type="submission" date="2019-06" db="EMBL/GenBank/DDBJ databases">
        <title>Comparative genomics and metabolomics analyses of clavulanic acid producing Streptomyces species provides insight into specialized metabolism and evolution of beta-lactam biosynthetic gene clusters.</title>
        <authorList>
            <person name="Moore M.A."/>
            <person name="Cruz-Morales P."/>
            <person name="Barona Gomez F."/>
            <person name="Kapil T."/>
        </authorList>
    </citation>
    <scope>NUCLEOTIDE SEQUENCE [LARGE SCALE GENOMIC DNA]</scope>
    <source>
        <strain evidence="1 2">T-272</strain>
    </source>
</reference>
<evidence type="ECO:0000313" key="1">
    <source>
        <dbReference type="EMBL" id="MQS36946.1"/>
    </source>
</evidence>